<sequence length="136" mass="15739">MIYFHFQPLPNVVYQSEPRNNHLSISINPFLSLPPTRLIAVKTEAIWTSSAMPLPKTRSHCNLKTDSYSTRLPTTQFRFKGEWIGYWPFQIQKYQVNVSGTNEYQYQHVSDTAKPCINPTLIAANLEFPQVITHQI</sequence>
<gene>
    <name evidence="1" type="ORF">AVEN_109029_1</name>
</gene>
<comment type="caution">
    <text evidence="1">The sequence shown here is derived from an EMBL/GenBank/DDBJ whole genome shotgun (WGS) entry which is preliminary data.</text>
</comment>
<dbReference type="EMBL" id="BGPR01002035">
    <property type="protein sequence ID" value="GBM66624.1"/>
    <property type="molecule type" value="Genomic_DNA"/>
</dbReference>
<protein>
    <submittedName>
        <fullName evidence="1">Uncharacterized protein</fullName>
    </submittedName>
</protein>
<dbReference type="Proteomes" id="UP000499080">
    <property type="component" value="Unassembled WGS sequence"/>
</dbReference>
<reference evidence="1 2" key="1">
    <citation type="journal article" date="2019" name="Sci. Rep.">
        <title>Orb-weaving spider Araneus ventricosus genome elucidates the spidroin gene catalogue.</title>
        <authorList>
            <person name="Kono N."/>
            <person name="Nakamura H."/>
            <person name="Ohtoshi R."/>
            <person name="Moran D.A.P."/>
            <person name="Shinohara A."/>
            <person name="Yoshida Y."/>
            <person name="Fujiwara M."/>
            <person name="Mori M."/>
            <person name="Tomita M."/>
            <person name="Arakawa K."/>
        </authorList>
    </citation>
    <scope>NUCLEOTIDE SEQUENCE [LARGE SCALE GENOMIC DNA]</scope>
</reference>
<organism evidence="1 2">
    <name type="scientific">Araneus ventricosus</name>
    <name type="common">Orbweaver spider</name>
    <name type="synonym">Epeira ventricosa</name>
    <dbReference type="NCBI Taxonomy" id="182803"/>
    <lineage>
        <taxon>Eukaryota</taxon>
        <taxon>Metazoa</taxon>
        <taxon>Ecdysozoa</taxon>
        <taxon>Arthropoda</taxon>
        <taxon>Chelicerata</taxon>
        <taxon>Arachnida</taxon>
        <taxon>Araneae</taxon>
        <taxon>Araneomorphae</taxon>
        <taxon>Entelegynae</taxon>
        <taxon>Araneoidea</taxon>
        <taxon>Araneidae</taxon>
        <taxon>Araneus</taxon>
    </lineage>
</organism>
<keyword evidence="2" id="KW-1185">Reference proteome</keyword>
<proteinExistence type="predicted"/>
<name>A0A4Y2HMJ2_ARAVE</name>
<evidence type="ECO:0000313" key="2">
    <source>
        <dbReference type="Proteomes" id="UP000499080"/>
    </source>
</evidence>
<evidence type="ECO:0000313" key="1">
    <source>
        <dbReference type="EMBL" id="GBM66624.1"/>
    </source>
</evidence>
<dbReference type="AlphaFoldDB" id="A0A4Y2HMJ2"/>
<accession>A0A4Y2HMJ2</accession>